<keyword evidence="3" id="KW-1185">Reference proteome</keyword>
<gene>
    <name evidence="2" type="ORF">ACFPJ5_00780</name>
</gene>
<feature type="region of interest" description="Disordered" evidence="1">
    <location>
        <begin position="33"/>
        <end position="52"/>
    </location>
</feature>
<dbReference type="InterPro" id="IPR009409">
    <property type="entry name" value="DUF1059"/>
</dbReference>
<name>A0ABD5R674_9EURY</name>
<dbReference type="Pfam" id="PF06348">
    <property type="entry name" value="DUF1059"/>
    <property type="match status" value="1"/>
</dbReference>
<dbReference type="RefSeq" id="WP_227229252.1">
    <property type="nucleotide sequence ID" value="NZ_JAJCVJ010000001.1"/>
</dbReference>
<dbReference type="AlphaFoldDB" id="A0ABD5R674"/>
<proteinExistence type="predicted"/>
<reference evidence="2 3" key="1">
    <citation type="journal article" date="2019" name="Int. J. Syst. Evol. Microbiol.">
        <title>The Global Catalogue of Microorganisms (GCM) 10K type strain sequencing project: providing services to taxonomists for standard genome sequencing and annotation.</title>
        <authorList>
            <consortium name="The Broad Institute Genomics Platform"/>
            <consortium name="The Broad Institute Genome Sequencing Center for Infectious Disease"/>
            <person name="Wu L."/>
            <person name="Ma J."/>
        </authorList>
    </citation>
    <scope>NUCLEOTIDE SEQUENCE [LARGE SCALE GENOMIC DNA]</scope>
    <source>
        <strain evidence="2 3">CGMCC 1.12237</strain>
    </source>
</reference>
<sequence length="52" mass="5967">MTRRFDCTQEDCHFSVSSDDEGEVIHMVREHAQDRHGMSVSDKDVRKGMQAA</sequence>
<dbReference type="EMBL" id="JBHSKX010000001">
    <property type="protein sequence ID" value="MFC5365455.1"/>
    <property type="molecule type" value="Genomic_DNA"/>
</dbReference>
<accession>A0ABD5R674</accession>
<evidence type="ECO:0000256" key="1">
    <source>
        <dbReference type="SAM" id="MobiDB-lite"/>
    </source>
</evidence>
<protein>
    <submittedName>
        <fullName evidence="2">DUF1059 domain-containing protein</fullName>
    </submittedName>
</protein>
<comment type="caution">
    <text evidence="2">The sequence shown here is derived from an EMBL/GenBank/DDBJ whole genome shotgun (WGS) entry which is preliminary data.</text>
</comment>
<evidence type="ECO:0000313" key="3">
    <source>
        <dbReference type="Proteomes" id="UP001596201"/>
    </source>
</evidence>
<evidence type="ECO:0000313" key="2">
    <source>
        <dbReference type="EMBL" id="MFC5365455.1"/>
    </source>
</evidence>
<dbReference type="Proteomes" id="UP001596201">
    <property type="component" value="Unassembled WGS sequence"/>
</dbReference>
<organism evidence="2 3">
    <name type="scientific">Salinirubrum litoreum</name>
    <dbReference type="NCBI Taxonomy" id="1126234"/>
    <lineage>
        <taxon>Archaea</taxon>
        <taxon>Methanobacteriati</taxon>
        <taxon>Methanobacteriota</taxon>
        <taxon>Stenosarchaea group</taxon>
        <taxon>Halobacteria</taxon>
        <taxon>Halobacteriales</taxon>
        <taxon>Haloferacaceae</taxon>
        <taxon>Salinirubrum</taxon>
    </lineage>
</organism>